<dbReference type="InterPro" id="IPR011652">
    <property type="entry name" value="MORN_2"/>
</dbReference>
<dbReference type="EMBL" id="JABWRB010000033">
    <property type="protein sequence ID" value="MBC3392285.1"/>
    <property type="molecule type" value="Genomic_DNA"/>
</dbReference>
<evidence type="ECO:0000313" key="3">
    <source>
        <dbReference type="Proteomes" id="UP000636518"/>
    </source>
</evidence>
<dbReference type="Gene3D" id="3.90.930.1">
    <property type="match status" value="2"/>
</dbReference>
<name>A0A923FII2_9PSED</name>
<dbReference type="SUPFAM" id="SSF82185">
    <property type="entry name" value="Histone H3 K4-specific methyltransferase SET7/9 N-terminal domain"/>
    <property type="match status" value="3"/>
</dbReference>
<reference evidence="1 3" key="1">
    <citation type="journal article" date="2020" name="Microorganisms">
        <title>Reliable Identification of Environmental Pseudomonas Isolates Using the rpoD Gene.</title>
        <authorList>
            <consortium name="The Broad Institute Genome Sequencing Platform"/>
            <person name="Girard L."/>
            <person name="Lood C."/>
            <person name="Rokni-Zadeh H."/>
            <person name="van Noort V."/>
            <person name="Lavigne R."/>
            <person name="De Mot R."/>
        </authorList>
    </citation>
    <scope>NUCLEOTIDE SEQUENCE</scope>
    <source>
        <strain evidence="1 3">SWRI12</strain>
    </source>
</reference>
<accession>A0A923FII2</accession>
<evidence type="ECO:0000313" key="1">
    <source>
        <dbReference type="EMBL" id="MBC3392285.1"/>
    </source>
</evidence>
<organism evidence="1">
    <name type="scientific">Pseudomonas zanjanensis</name>
    <dbReference type="NCBI Taxonomy" id="2745496"/>
    <lineage>
        <taxon>Bacteria</taxon>
        <taxon>Pseudomonadati</taxon>
        <taxon>Pseudomonadota</taxon>
        <taxon>Gammaproteobacteria</taxon>
        <taxon>Pseudomonadales</taxon>
        <taxon>Pseudomonadaceae</taxon>
        <taxon>Pseudomonas</taxon>
    </lineage>
</organism>
<keyword evidence="3" id="KW-1185">Reference proteome</keyword>
<dbReference type="EMBL" id="JABWRB020000001">
    <property type="protein sequence ID" value="MBV4493958.1"/>
    <property type="molecule type" value="Genomic_DNA"/>
</dbReference>
<protein>
    <submittedName>
        <fullName evidence="1">Toxin-antitoxin system YwqK family antitoxin</fullName>
    </submittedName>
</protein>
<dbReference type="Proteomes" id="UP000636518">
    <property type="component" value="Unassembled WGS sequence"/>
</dbReference>
<dbReference type="Gene3D" id="2.20.110.10">
    <property type="entry name" value="Histone H3 K4-specific methyltransferase SET7/9 N-terminal domain"/>
    <property type="match status" value="1"/>
</dbReference>
<gene>
    <name evidence="2" type="ORF">HU715_001200</name>
    <name evidence="1" type="ORF">HU715_21755</name>
</gene>
<proteinExistence type="predicted"/>
<comment type="caution">
    <text evidence="1">The sequence shown here is derived from an EMBL/GenBank/DDBJ whole genome shotgun (WGS) entry which is preliminary data.</text>
</comment>
<dbReference type="AlphaFoldDB" id="A0A923FII2"/>
<reference evidence="2" key="3">
    <citation type="submission" date="2021-06" db="EMBL/GenBank/DDBJ databases">
        <title>Updating the genus Pseudomonas: Description of 43 new species and partition of the Pseudomonas putida group.</title>
        <authorList>
            <person name="Girard L."/>
            <person name="Lood C."/>
            <person name="Vandamme P."/>
            <person name="Rokni-Zadeh H."/>
            <person name="Van Noort V."/>
            <person name="Hofte M."/>
            <person name="Lavigne R."/>
            <person name="De Mot R."/>
        </authorList>
    </citation>
    <scope>NUCLEOTIDE SEQUENCE</scope>
    <source>
        <strain evidence="2">SWRI12</strain>
    </source>
</reference>
<dbReference type="Pfam" id="PF07661">
    <property type="entry name" value="MORN_2"/>
    <property type="match status" value="2"/>
</dbReference>
<sequence length="441" mass="51083">MNPRATYLAKGQEVNGHSVMQLRAAARLTLSTPHSCGSNEVYLTPESIGVPDESFRRALGEVQDLIDQKTPLLLTLSNCERKRAFLEKVRPCTPEECGELTATLVDGKLFLDEDYKPTGKSLAAYYLEMPMPYDSKRQAWRAEVFYVNSRALRYDYFVNAEDFASSRPVFEAKAYYPTGQLHHRYQNDRDGLRQGESLTYSRDGVIIQRENHLNNELDGWQTTYHDNGKIAESFKWRQGTLEDGEYLEYDENQRVIGRTSYKAGVWDGPALTYYPNGQLRSRVVFVRGKAQGFSPIYFENGALQLSRNVLNGKSDGWVVEYHPNGRTKRKESHQRGTQRSYALWNEQGIKTTEWQWDERKRKHGDFKQWHENGQLKRQETYKDGQLQGHVRTWAEDGKPRSSVQYQDNKLHGISQYWNSDGRLVEDCEYTEGVRQQGCLHM</sequence>
<reference evidence="1" key="2">
    <citation type="submission" date="2020-07" db="EMBL/GenBank/DDBJ databases">
        <authorList>
            <person name="Lood C."/>
            <person name="Girard L."/>
        </authorList>
    </citation>
    <scope>NUCLEOTIDE SEQUENCE</scope>
    <source>
        <strain evidence="1">SWRI12</strain>
    </source>
</reference>
<evidence type="ECO:0000313" key="2">
    <source>
        <dbReference type="EMBL" id="MBV4493958.1"/>
    </source>
</evidence>